<evidence type="ECO:0000313" key="2">
    <source>
        <dbReference type="EMBL" id="GEU34327.1"/>
    </source>
</evidence>
<protein>
    <submittedName>
        <fullName evidence="2">Ankyrin repeat-containing protein</fullName>
    </submittedName>
</protein>
<proteinExistence type="predicted"/>
<feature type="region of interest" description="Disordered" evidence="1">
    <location>
        <begin position="144"/>
        <end position="171"/>
    </location>
</feature>
<sequence>MKKKNQRRENGTTTGVVSRSVSRAVLNGAGCYVWREKEWHHHSGQPALILPPVRNCWFTMTKVADLEANLKQFKIDQAAINSEAAVQRALYPGIANVVVLLLGEKIEKNKVKADRQFAEIMNAIKALQPPITLPVTIPHFKENSRQSFSSDEVEKEGKENQSRIQEKNVPSHGLRKQQLGGLIFGAAVEIPVGFDLRSFVGLHYDPGRGQERRTWNLGIINSNIVFQHFELLDDRHAKREESSSKEGLGSW</sequence>
<organism evidence="2">
    <name type="scientific">Tanacetum cinerariifolium</name>
    <name type="common">Dalmatian daisy</name>
    <name type="synonym">Chrysanthemum cinerariifolium</name>
    <dbReference type="NCBI Taxonomy" id="118510"/>
    <lineage>
        <taxon>Eukaryota</taxon>
        <taxon>Viridiplantae</taxon>
        <taxon>Streptophyta</taxon>
        <taxon>Embryophyta</taxon>
        <taxon>Tracheophyta</taxon>
        <taxon>Spermatophyta</taxon>
        <taxon>Magnoliopsida</taxon>
        <taxon>eudicotyledons</taxon>
        <taxon>Gunneridae</taxon>
        <taxon>Pentapetalae</taxon>
        <taxon>asterids</taxon>
        <taxon>campanulids</taxon>
        <taxon>Asterales</taxon>
        <taxon>Asteraceae</taxon>
        <taxon>Asteroideae</taxon>
        <taxon>Anthemideae</taxon>
        <taxon>Anthemidinae</taxon>
        <taxon>Tanacetum</taxon>
    </lineage>
</organism>
<dbReference type="EMBL" id="BKCJ010000563">
    <property type="protein sequence ID" value="GEU34327.1"/>
    <property type="molecule type" value="Genomic_DNA"/>
</dbReference>
<dbReference type="AlphaFoldDB" id="A0A6L2JCR3"/>
<gene>
    <name evidence="2" type="ORF">Tci_006305</name>
</gene>
<feature type="compositionally biased region" description="Basic and acidic residues" evidence="1">
    <location>
        <begin position="155"/>
        <end position="166"/>
    </location>
</feature>
<evidence type="ECO:0000256" key="1">
    <source>
        <dbReference type="SAM" id="MobiDB-lite"/>
    </source>
</evidence>
<reference evidence="2" key="1">
    <citation type="journal article" date="2019" name="Sci. Rep.">
        <title>Draft genome of Tanacetum cinerariifolium, the natural source of mosquito coil.</title>
        <authorList>
            <person name="Yamashiro T."/>
            <person name="Shiraishi A."/>
            <person name="Satake H."/>
            <person name="Nakayama K."/>
        </authorList>
    </citation>
    <scope>NUCLEOTIDE SEQUENCE</scope>
</reference>
<name>A0A6L2JCR3_TANCI</name>
<comment type="caution">
    <text evidence="2">The sequence shown here is derived from an EMBL/GenBank/DDBJ whole genome shotgun (WGS) entry which is preliminary data.</text>
</comment>
<accession>A0A6L2JCR3</accession>